<proteinExistence type="predicted"/>
<organism evidence="1">
    <name type="scientific">marine sediment metagenome</name>
    <dbReference type="NCBI Taxonomy" id="412755"/>
    <lineage>
        <taxon>unclassified sequences</taxon>
        <taxon>metagenomes</taxon>
        <taxon>ecological metagenomes</taxon>
    </lineage>
</organism>
<sequence>MLSDGELQLANDSYYKPGDPALYKTKGRVAFDAAGEGATEIEGLGFAQFDGADDLLVKMQGTAYYTAAVTRGTGNSWTSRQSGLTAAASLLNPIHYLNEY</sequence>
<protein>
    <submittedName>
        <fullName evidence="1">Uncharacterized protein</fullName>
    </submittedName>
</protein>
<reference evidence="1" key="1">
    <citation type="journal article" date="2015" name="Nature">
        <title>Complex archaea that bridge the gap between prokaryotes and eukaryotes.</title>
        <authorList>
            <person name="Spang A."/>
            <person name="Saw J.H."/>
            <person name="Jorgensen S.L."/>
            <person name="Zaremba-Niedzwiedzka K."/>
            <person name="Martijn J."/>
            <person name="Lind A.E."/>
            <person name="van Eijk R."/>
            <person name="Schleper C."/>
            <person name="Guy L."/>
            <person name="Ettema T.J."/>
        </authorList>
    </citation>
    <scope>NUCLEOTIDE SEQUENCE</scope>
</reference>
<dbReference type="AlphaFoldDB" id="A0A0F8YR29"/>
<comment type="caution">
    <text evidence="1">The sequence shown here is derived from an EMBL/GenBank/DDBJ whole genome shotgun (WGS) entry which is preliminary data.</text>
</comment>
<evidence type="ECO:0000313" key="1">
    <source>
        <dbReference type="EMBL" id="KKK50476.1"/>
    </source>
</evidence>
<accession>A0A0F8YR29</accession>
<name>A0A0F8YR29_9ZZZZ</name>
<dbReference type="EMBL" id="LAZR01068005">
    <property type="protein sequence ID" value="KKK50476.1"/>
    <property type="molecule type" value="Genomic_DNA"/>
</dbReference>
<gene>
    <name evidence="1" type="ORF">LCGC14_3124630</name>
</gene>